<evidence type="ECO:0000256" key="1">
    <source>
        <dbReference type="ARBA" id="ARBA00022737"/>
    </source>
</evidence>
<dbReference type="InterPro" id="IPR002110">
    <property type="entry name" value="Ankyrin_rpt"/>
</dbReference>
<dbReference type="InterPro" id="IPR027417">
    <property type="entry name" value="P-loop_NTPase"/>
</dbReference>
<dbReference type="PANTHER" id="PTHR10039:SF14">
    <property type="entry name" value="NACHT DOMAIN-CONTAINING PROTEIN"/>
    <property type="match status" value="1"/>
</dbReference>
<gene>
    <name evidence="5" type="ORF">BN869_000013776_1</name>
</gene>
<feature type="region of interest" description="Disordered" evidence="3">
    <location>
        <begin position="292"/>
        <end position="317"/>
    </location>
</feature>
<evidence type="ECO:0000256" key="3">
    <source>
        <dbReference type="SAM" id="MobiDB-lite"/>
    </source>
</evidence>
<evidence type="ECO:0000259" key="4">
    <source>
        <dbReference type="Pfam" id="PF24883"/>
    </source>
</evidence>
<dbReference type="InterPro" id="IPR036770">
    <property type="entry name" value="Ankyrin_rpt-contain_sf"/>
</dbReference>
<reference evidence="5" key="1">
    <citation type="submission" date="2015-01" db="EMBL/GenBank/DDBJ databases">
        <authorList>
            <person name="Durling Mikael"/>
        </authorList>
    </citation>
    <scope>NUCLEOTIDE SEQUENCE</scope>
</reference>
<dbReference type="PROSITE" id="PS50088">
    <property type="entry name" value="ANK_REPEAT"/>
    <property type="match status" value="1"/>
</dbReference>
<dbReference type="PROSITE" id="PS50297">
    <property type="entry name" value="ANK_REP_REGION"/>
    <property type="match status" value="1"/>
</dbReference>
<keyword evidence="2" id="KW-0040">ANK repeat</keyword>
<dbReference type="Gene3D" id="3.40.50.300">
    <property type="entry name" value="P-loop containing nucleotide triphosphate hydrolases"/>
    <property type="match status" value="1"/>
</dbReference>
<dbReference type="SUPFAM" id="SSF52540">
    <property type="entry name" value="P-loop containing nucleoside triphosphate hydrolases"/>
    <property type="match status" value="1"/>
</dbReference>
<accession>A0A0B7KJB6</accession>
<dbReference type="PANTHER" id="PTHR10039">
    <property type="entry name" value="AMELOGENIN"/>
    <property type="match status" value="1"/>
</dbReference>
<dbReference type="Pfam" id="PF00023">
    <property type="entry name" value="Ank"/>
    <property type="match status" value="1"/>
</dbReference>
<dbReference type="EMBL" id="CDPU01000133">
    <property type="protein sequence ID" value="CEO57718.1"/>
    <property type="molecule type" value="Genomic_DNA"/>
</dbReference>
<dbReference type="SUPFAM" id="SSF48403">
    <property type="entry name" value="Ankyrin repeat"/>
    <property type="match status" value="2"/>
</dbReference>
<evidence type="ECO:0000256" key="2">
    <source>
        <dbReference type="PROSITE-ProRule" id="PRU00023"/>
    </source>
</evidence>
<feature type="domain" description="Nephrocystin 3-like N-terminal" evidence="4">
    <location>
        <begin position="606"/>
        <end position="775"/>
    </location>
</feature>
<feature type="repeat" description="ANK" evidence="2">
    <location>
        <begin position="1157"/>
        <end position="1183"/>
    </location>
</feature>
<organism evidence="5">
    <name type="scientific">Bionectria ochroleuca</name>
    <name type="common">Gliocladium roseum</name>
    <dbReference type="NCBI Taxonomy" id="29856"/>
    <lineage>
        <taxon>Eukaryota</taxon>
        <taxon>Fungi</taxon>
        <taxon>Dikarya</taxon>
        <taxon>Ascomycota</taxon>
        <taxon>Pezizomycotina</taxon>
        <taxon>Sordariomycetes</taxon>
        <taxon>Hypocreomycetidae</taxon>
        <taxon>Hypocreales</taxon>
        <taxon>Bionectriaceae</taxon>
        <taxon>Clonostachys</taxon>
    </lineage>
</organism>
<dbReference type="SMART" id="SM00248">
    <property type="entry name" value="ANK"/>
    <property type="match status" value="4"/>
</dbReference>
<proteinExistence type="predicted"/>
<keyword evidence="1" id="KW-0677">Repeat</keyword>
<evidence type="ECO:0000313" key="5">
    <source>
        <dbReference type="EMBL" id="CEO57718.1"/>
    </source>
</evidence>
<dbReference type="InterPro" id="IPR029058">
    <property type="entry name" value="AB_hydrolase_fold"/>
</dbReference>
<dbReference type="SUPFAM" id="SSF53474">
    <property type="entry name" value="alpha/beta-Hydrolases"/>
    <property type="match status" value="1"/>
</dbReference>
<dbReference type="Gene3D" id="1.25.40.20">
    <property type="entry name" value="Ankyrin repeat-containing domain"/>
    <property type="match status" value="1"/>
</dbReference>
<name>A0A0B7KJB6_BIOOC</name>
<protein>
    <recommendedName>
        <fullName evidence="4">Nephrocystin 3-like N-terminal domain-containing protein</fullName>
    </recommendedName>
</protein>
<dbReference type="Pfam" id="PF12796">
    <property type="entry name" value="Ank_2"/>
    <property type="match status" value="1"/>
</dbReference>
<dbReference type="InterPro" id="IPR056884">
    <property type="entry name" value="NPHP3-like_N"/>
</dbReference>
<sequence length="1582" mass="178998">MASIKWSKVHRVTNLPEHVDRLATTELLADCIPGLGVGDIQVCSLATAVDSQSKKTATVIFRAETNALSESSGKDRWEFRVSGCADPIVLDVHFYGLTPLNDVHHTAHANDCVVISGLGSHPMGSWQPRGDKTFMWIRDSLPGLLDDIRFIIYGYNTKLIDSKSIQAVPDLARSFIAALQAGNWMSKPLTFLAHSLGGIIMKQSIVALEGTQEDQQILDLIRGGIFFGVPSVGMSVQDLENMIGEQPNRVLINCLSDSSTFVRNLEEHFERVSSPRMRVVWAYETQETLGLSKSGGSWKRSGPAAVMVPPSSATGGRHTFIPGDPAPIRSNDKWIVQIDADHSNMVKFAMGDQLILTMADKIRQILGDRIQHAGERRLDDRLFHSTAANESDSSFRKRCKDLHSALIHIEILPDDMVSKFDIDDDIQRLVSASFKVISMGRHIRYLVRNSESQISEWIEGLEDLKWVFQEMPASLMAQSTRVVNTLASCTHSCLDIIDIIESTCLSATGFFRKPPNEHLLKQILASSNNRDEEIRAGFEALKRSRSALIGEIEFLIADLTPDMFPKLRDSLDLTPEEAKCIGALRMTDPSYDREGITADKGEIVKGTCKWILSTHQFEEWIQDPGASRTLWISAPPGMGKTYLSIFLSRRLQRLCGVQENSISIFFFCDNRVDTRNTSIGILRGLIYQLTHWRKELIKFPLQKWRAQAGVFSQNNSFQPLWELFEDMIDSLPDTTVYCTLDALDECEAESMVLLLNKLQRRVETKSKFKFIAVSRRHPEYIAEALFSSITVEIDNSAHARDTRDDIKRYISQRVHHLAQIKRFLNEPLHHHIEEVFNAKAQDTFLWVSFMIHDLLQKTAVQIEASLEKLPTGINAVYDRILAQIDIEQADTVSKMLGWITLAARPLAVSELCEALRIQSTSHLTRERVCLDYILSCGNLLQVTEVWAPDIWTEVRKSYQDIVSDSSVENSVSSDQDRGKNEGDVQLRVTLVHQSAKDYLLEKQSHIGSAFHIDDPEAVHEQIATRLLLEMSGGCLGISTSVEDWEWARVFNWPLAVYAIRSWDFHFNQIADYQGFARRHDAFFSASSSLRAKWYRCRANLFVRAWVHDSQCDDPIPLLHMAVELDLVGAARQLLYLQKQQLGSSDFERYVNTQWGNFQETALHMACAIGGKDMIQLLIEYGADPIGIRDGYGGAALEIYCVNFDECDPFIEMSKSKGGKEFLEEEGGNLLRAAAAGGHRNICRLLVESYGVDVDDTDQYGDTPLTSALEHDELEIARIFVNDWHASLESHWELVESAAQGFLKNDNIQIFTELVKVWGVNINACDPSTGEGLMHGSLWSSISKEHTAILLRLGLDPSIQDRRGTSILHAIVRFRDEINIEVVRLLLQDGRLRLPVADCKGRTMLHKSFESVRSRYYIERATPFDFQVICRNIKHMLDLGVNRNSVNIDGETALDLVNELLDYAWEDCQVTSEPCSTNQEDGAESDNKIGFMRYAEIDFMRYAKVLQDYTTVPLFSDGPALIEASIEATHIQQDIDSQNPRSLSARVKRYYSPRYYVGRYYSEKRWKISPIFKRRRPCLGWLR</sequence>
<dbReference type="Pfam" id="PF24883">
    <property type="entry name" value="NPHP3_N"/>
    <property type="match status" value="1"/>
</dbReference>